<dbReference type="Proteomes" id="UP000824988">
    <property type="component" value="Chromosome"/>
</dbReference>
<keyword evidence="2" id="KW-1185">Reference proteome</keyword>
<dbReference type="KEGG" id="moz:MoryE10_24170"/>
<organism evidence="1 2">
    <name type="scientific">Methylogaea oryzae</name>
    <dbReference type="NCBI Taxonomy" id="1295382"/>
    <lineage>
        <taxon>Bacteria</taxon>
        <taxon>Pseudomonadati</taxon>
        <taxon>Pseudomonadota</taxon>
        <taxon>Gammaproteobacteria</taxon>
        <taxon>Methylococcales</taxon>
        <taxon>Methylococcaceae</taxon>
        <taxon>Methylogaea</taxon>
    </lineage>
</organism>
<dbReference type="AlphaFoldDB" id="A0A8D4VQB1"/>
<accession>A0A8D4VQB1</accession>
<gene>
    <name evidence="1" type="ORF">MoryE10_24170</name>
</gene>
<protein>
    <submittedName>
        <fullName evidence="1">Uncharacterized protein</fullName>
    </submittedName>
</protein>
<name>A0A8D4VQB1_9GAMM</name>
<evidence type="ECO:0000313" key="2">
    <source>
        <dbReference type="Proteomes" id="UP000824988"/>
    </source>
</evidence>
<proteinExistence type="predicted"/>
<dbReference type="EMBL" id="AP019782">
    <property type="protein sequence ID" value="BBL71811.1"/>
    <property type="molecule type" value="Genomic_DNA"/>
</dbReference>
<sequence>MVVLVQQGAGGAQVVGVDVVEAGWAFVVVAFGGNGQWGAAQVDGFPEGLAVVVVFAQELALGVVDEAGGMALTVLAMRWPRPL</sequence>
<reference evidence="1" key="1">
    <citation type="submission" date="2019-06" db="EMBL/GenBank/DDBJ databases">
        <title>Complete genome sequence of Methylogaea oryzae strain JCM16910.</title>
        <authorList>
            <person name="Asakawa S."/>
        </authorList>
    </citation>
    <scope>NUCLEOTIDE SEQUENCE</scope>
    <source>
        <strain evidence="1">E10</strain>
    </source>
</reference>
<evidence type="ECO:0000313" key="1">
    <source>
        <dbReference type="EMBL" id="BBL71811.1"/>
    </source>
</evidence>